<dbReference type="Pfam" id="PF03626">
    <property type="entry name" value="COX4_pro"/>
    <property type="match status" value="1"/>
</dbReference>
<feature type="transmembrane region" description="Helical" evidence="6">
    <location>
        <begin position="58"/>
        <end position="82"/>
    </location>
</feature>
<dbReference type="OrthoDB" id="9945862at2"/>
<dbReference type="RefSeq" id="WP_013963012.1">
    <property type="nucleotide sequence ID" value="NC_015730.1"/>
</dbReference>
<evidence type="ECO:0008006" key="9">
    <source>
        <dbReference type="Google" id="ProtNLM"/>
    </source>
</evidence>
<evidence type="ECO:0000256" key="4">
    <source>
        <dbReference type="ARBA" id="ARBA00022989"/>
    </source>
</evidence>
<evidence type="ECO:0000256" key="5">
    <source>
        <dbReference type="ARBA" id="ARBA00023136"/>
    </source>
</evidence>
<name>F7ZJS7_ROSLO</name>
<protein>
    <recommendedName>
        <fullName evidence="9">Nitric oxide reductase F protein</fullName>
    </recommendedName>
</protein>
<dbReference type="InterPro" id="IPR005171">
    <property type="entry name" value="Cyt_c_oxidase_su4_prok"/>
</dbReference>
<organism evidence="7 8">
    <name type="scientific">Roseobacter litoralis (strain ATCC 49566 / DSM 6996 / JCM 21268 / NBRC 15278 / OCh 149)</name>
    <dbReference type="NCBI Taxonomy" id="391595"/>
    <lineage>
        <taxon>Bacteria</taxon>
        <taxon>Pseudomonadati</taxon>
        <taxon>Pseudomonadota</taxon>
        <taxon>Alphaproteobacteria</taxon>
        <taxon>Rhodobacterales</taxon>
        <taxon>Roseobacteraceae</taxon>
        <taxon>Roseobacter</taxon>
    </lineage>
</organism>
<proteinExistence type="predicted"/>
<keyword evidence="8" id="KW-1185">Reference proteome</keyword>
<dbReference type="eggNOG" id="ENOG5031AA5">
    <property type="taxonomic scope" value="Bacteria"/>
</dbReference>
<dbReference type="STRING" id="391595.RLO149_c031460"/>
<dbReference type="AlphaFoldDB" id="F7ZJS7"/>
<evidence type="ECO:0000256" key="6">
    <source>
        <dbReference type="SAM" id="Phobius"/>
    </source>
</evidence>
<keyword evidence="3 6" id="KW-0812">Transmembrane</keyword>
<dbReference type="HOGENOM" id="CLU_187708_0_0_5"/>
<keyword evidence="2" id="KW-1003">Cell membrane</keyword>
<evidence type="ECO:0000313" key="8">
    <source>
        <dbReference type="Proteomes" id="UP000001353"/>
    </source>
</evidence>
<keyword evidence="5 6" id="KW-0472">Membrane</keyword>
<dbReference type="KEGG" id="rli:RLO149_c031460"/>
<dbReference type="Proteomes" id="UP000001353">
    <property type="component" value="Chromosome"/>
</dbReference>
<gene>
    <name evidence="7" type="ordered locus">RLO149_c031460</name>
</gene>
<dbReference type="EMBL" id="CP002623">
    <property type="protein sequence ID" value="AEI95102.1"/>
    <property type="molecule type" value="Genomic_DNA"/>
</dbReference>
<evidence type="ECO:0000313" key="7">
    <source>
        <dbReference type="EMBL" id="AEI95102.1"/>
    </source>
</evidence>
<sequence>MTRSTLIRAWLALAALTALGTALHFSALPPKVAGGLILLSAWLKARLVLLDYLELRGVQGWSGGILFGLFSFVALLLVLFLAA</sequence>
<keyword evidence="4 6" id="KW-1133">Transmembrane helix</keyword>
<reference evidence="7 8" key="1">
    <citation type="journal article" date="2011" name="BMC Genomics">
        <title>Comparative genome analysis and genome-guided physiological analysis of Roseobacter litoralis.</title>
        <authorList>
            <person name="Kalhoefer D."/>
            <person name="Thole S."/>
            <person name="Voget S."/>
            <person name="Lehmann R."/>
            <person name="Liesegang H."/>
            <person name="Wollher A."/>
            <person name="Daniel R."/>
            <person name="Simon M."/>
            <person name="Brinkhoff T."/>
        </authorList>
    </citation>
    <scope>NUCLEOTIDE SEQUENCE [LARGE SCALE GENOMIC DNA]</scope>
    <source>
        <strain evidence="8">ATCC 49566 / DSM 6996 / JCM 21268 / NBRC 15278 / OCh 149</strain>
    </source>
</reference>
<accession>F7ZJS7</accession>
<comment type="subcellular location">
    <subcellularLocation>
        <location evidence="1">Cell membrane</location>
        <topology evidence="1">Multi-pass membrane protein</topology>
    </subcellularLocation>
</comment>
<dbReference type="GO" id="GO:0005886">
    <property type="term" value="C:plasma membrane"/>
    <property type="evidence" value="ECO:0007669"/>
    <property type="project" value="UniProtKB-SubCell"/>
</dbReference>
<evidence type="ECO:0000256" key="3">
    <source>
        <dbReference type="ARBA" id="ARBA00022692"/>
    </source>
</evidence>
<evidence type="ECO:0000256" key="1">
    <source>
        <dbReference type="ARBA" id="ARBA00004651"/>
    </source>
</evidence>
<evidence type="ECO:0000256" key="2">
    <source>
        <dbReference type="ARBA" id="ARBA00022475"/>
    </source>
</evidence>